<evidence type="ECO:0000256" key="1">
    <source>
        <dbReference type="ARBA" id="ARBA00004123"/>
    </source>
</evidence>
<organism evidence="8 9">
    <name type="scientific">Syncephalastrum racemosum</name>
    <name type="common">Filamentous fungus</name>
    <dbReference type="NCBI Taxonomy" id="13706"/>
    <lineage>
        <taxon>Eukaryota</taxon>
        <taxon>Fungi</taxon>
        <taxon>Fungi incertae sedis</taxon>
        <taxon>Mucoromycota</taxon>
        <taxon>Mucoromycotina</taxon>
        <taxon>Mucoromycetes</taxon>
        <taxon>Mucorales</taxon>
        <taxon>Syncephalastraceae</taxon>
        <taxon>Syncephalastrum</taxon>
    </lineage>
</organism>
<evidence type="ECO:0000313" key="8">
    <source>
        <dbReference type="EMBL" id="ORZ01682.1"/>
    </source>
</evidence>
<dbReference type="Pfam" id="PF18444">
    <property type="entry name" value="RRM_9"/>
    <property type="match status" value="1"/>
</dbReference>
<feature type="region of interest" description="Disordered" evidence="6">
    <location>
        <begin position="108"/>
        <end position="150"/>
    </location>
</feature>
<feature type="compositionally biased region" description="Gly residues" evidence="6">
    <location>
        <begin position="129"/>
        <end position="145"/>
    </location>
</feature>
<dbReference type="AlphaFoldDB" id="A0A1X2HQW6"/>
<keyword evidence="3" id="KW-0813">Transport</keyword>
<dbReference type="Gene3D" id="3.80.10.10">
    <property type="entry name" value="Ribonuclease Inhibitor"/>
    <property type="match status" value="1"/>
</dbReference>
<feature type="domain" description="NTF2" evidence="7">
    <location>
        <begin position="445"/>
        <end position="590"/>
    </location>
</feature>
<keyword evidence="4" id="KW-0509">mRNA transport</keyword>
<feature type="compositionally biased region" description="Polar residues" evidence="6">
    <location>
        <begin position="38"/>
        <end position="52"/>
    </location>
</feature>
<dbReference type="Gene3D" id="3.10.450.50">
    <property type="match status" value="1"/>
</dbReference>
<dbReference type="EMBL" id="MCGN01000002">
    <property type="protein sequence ID" value="ORZ01682.1"/>
    <property type="molecule type" value="Genomic_DNA"/>
</dbReference>
<dbReference type="OMA" id="RWNPQAG"/>
<reference evidence="8 9" key="1">
    <citation type="submission" date="2016-07" db="EMBL/GenBank/DDBJ databases">
        <title>Pervasive Adenine N6-methylation of Active Genes in Fungi.</title>
        <authorList>
            <consortium name="DOE Joint Genome Institute"/>
            <person name="Mondo S.J."/>
            <person name="Dannebaum R.O."/>
            <person name="Kuo R.C."/>
            <person name="Labutti K."/>
            <person name="Haridas S."/>
            <person name="Kuo A."/>
            <person name="Salamov A."/>
            <person name="Ahrendt S.R."/>
            <person name="Lipzen A."/>
            <person name="Sullivan W."/>
            <person name="Andreopoulos W.B."/>
            <person name="Clum A."/>
            <person name="Lindquist E."/>
            <person name="Daum C."/>
            <person name="Ramamoorthy G.K."/>
            <person name="Gryganskyi A."/>
            <person name="Culley D."/>
            <person name="Magnuson J.K."/>
            <person name="James T.Y."/>
            <person name="O'Malley M.A."/>
            <person name="Stajich J.E."/>
            <person name="Spatafora J.W."/>
            <person name="Visel A."/>
            <person name="Grigoriev I.V."/>
        </authorList>
    </citation>
    <scope>NUCLEOTIDE SEQUENCE [LARGE SCALE GENOMIC DNA]</scope>
    <source>
        <strain evidence="8 9">NRRL 2496</strain>
    </source>
</reference>
<evidence type="ECO:0000256" key="2">
    <source>
        <dbReference type="ARBA" id="ARBA00009285"/>
    </source>
</evidence>
<evidence type="ECO:0000256" key="3">
    <source>
        <dbReference type="ARBA" id="ARBA00022448"/>
    </source>
</evidence>
<dbReference type="GO" id="GO:0005634">
    <property type="term" value="C:nucleus"/>
    <property type="evidence" value="ECO:0007669"/>
    <property type="project" value="UniProtKB-SubCell"/>
</dbReference>
<evidence type="ECO:0000313" key="9">
    <source>
        <dbReference type="Proteomes" id="UP000242180"/>
    </source>
</evidence>
<comment type="caution">
    <text evidence="8">The sequence shown here is derived from an EMBL/GenBank/DDBJ whole genome shotgun (WGS) entry which is preliminary data.</text>
</comment>
<feature type="compositionally biased region" description="Low complexity" evidence="6">
    <location>
        <begin position="72"/>
        <end position="95"/>
    </location>
</feature>
<dbReference type="SUPFAM" id="SSF54427">
    <property type="entry name" value="NTF2-like"/>
    <property type="match status" value="1"/>
</dbReference>
<dbReference type="InterPro" id="IPR032675">
    <property type="entry name" value="LRR_dom_sf"/>
</dbReference>
<dbReference type="InterPro" id="IPR018222">
    <property type="entry name" value="Nuclear_transport_factor_2_euk"/>
</dbReference>
<feature type="region of interest" description="Disordered" evidence="6">
    <location>
        <begin position="1"/>
        <end position="96"/>
    </location>
</feature>
<proteinExistence type="inferred from homology"/>
<dbReference type="PROSITE" id="PS50177">
    <property type="entry name" value="NTF2_DOMAIN"/>
    <property type="match status" value="1"/>
</dbReference>
<dbReference type="InterPro" id="IPR030217">
    <property type="entry name" value="NXF_fam"/>
</dbReference>
<dbReference type="PANTHER" id="PTHR10662:SF22">
    <property type="entry name" value="NUCLEAR RNA EXPORT FACTOR 1"/>
    <property type="match status" value="1"/>
</dbReference>
<dbReference type="STRING" id="13706.A0A1X2HQW6"/>
<dbReference type="InterPro" id="IPR002075">
    <property type="entry name" value="NTF2_dom"/>
</dbReference>
<name>A0A1X2HQW6_SYNRA</name>
<evidence type="ECO:0000256" key="4">
    <source>
        <dbReference type="ARBA" id="ARBA00022816"/>
    </source>
</evidence>
<dbReference type="OrthoDB" id="25872at2759"/>
<sequence>MNPGPNSRGNRNRGRGGGRGRGGFQSRNDNYYDDNYDTSYDQGGNQGGSSILSRLGPMANDPRVGSGGNQNYGGSPNQRGGRGGNQNNRGRSNYNVSRRDDYNQQHYDQNQNQNQNGMHRGGAAPSGSWRGGGQRGGGQRGGGRGGGRKNWTRQLVDEDIDMGQDVDIPPDAVVVEVTGHPPGTDNQLLRFLINKSRKRISWEPLDMRSDRGTYYVTVANKEVADALLRMNGYTFMGECILSIRSNAPIPPRGGGTLGGGNFGGPPRQGKPINNALRQFVEERWDEQSGYLNFDDLPQTSHSISTLITQLLLVAQSLYGSKLITISFARNNFWSAGPIAKLPEIFPDVRNLSLMENQIERVRAVAGMSKLRNLTELMLIGNPVQTDSDPHQYHRDVQHYFPNLQMLDQNPIGNPQPNAFGFGSAEPTLPVVPKGRFFDNDSSSQAAQDFLSQFFPLFDTNRAALMDYYDPQAAFSLAITPRYFGQSAWSHGLPAQRLTVGNQNIMQRFTALPATSHDLSQPQDFMTDAWQHKGSATYPVMLFVSVHGHFGEATGARYSFDRTFIVVPSQPGSRAQSVGLSYVITNDSLIIRENKTLFQP</sequence>
<protein>
    <recommendedName>
        <fullName evidence="7">NTF2 domain-containing protein</fullName>
    </recommendedName>
</protein>
<keyword evidence="9" id="KW-1185">Reference proteome</keyword>
<keyword evidence="5" id="KW-0539">Nucleus</keyword>
<dbReference type="GO" id="GO:0003723">
    <property type="term" value="F:RNA binding"/>
    <property type="evidence" value="ECO:0007669"/>
    <property type="project" value="TreeGrafter"/>
</dbReference>
<comment type="similarity">
    <text evidence="2">Belongs to the NXF family.</text>
</comment>
<dbReference type="Proteomes" id="UP000242180">
    <property type="component" value="Unassembled WGS sequence"/>
</dbReference>
<dbReference type="InterPro" id="IPR032710">
    <property type="entry name" value="NTF2-like_dom_sf"/>
</dbReference>
<feature type="region of interest" description="Disordered" evidence="6">
    <location>
        <begin position="252"/>
        <end position="272"/>
    </location>
</feature>
<dbReference type="GO" id="GO:0016973">
    <property type="term" value="P:poly(A)+ mRNA export from nucleus"/>
    <property type="evidence" value="ECO:0007669"/>
    <property type="project" value="TreeGrafter"/>
</dbReference>
<accession>A0A1X2HQW6</accession>
<gene>
    <name evidence="8" type="ORF">BCR43DRAFT_487325</name>
</gene>
<dbReference type="InParanoid" id="A0A1X2HQW6"/>
<evidence type="ECO:0000256" key="5">
    <source>
        <dbReference type="ARBA" id="ARBA00023242"/>
    </source>
</evidence>
<comment type="subcellular location">
    <subcellularLocation>
        <location evidence="1">Nucleus</location>
    </subcellularLocation>
</comment>
<feature type="compositionally biased region" description="Gly residues" evidence="6">
    <location>
        <begin position="252"/>
        <end position="263"/>
    </location>
</feature>
<evidence type="ECO:0000256" key="6">
    <source>
        <dbReference type="SAM" id="MobiDB-lite"/>
    </source>
</evidence>
<dbReference type="Pfam" id="PF22602">
    <property type="entry name" value="NXF_NTF2"/>
    <property type="match status" value="2"/>
</dbReference>
<evidence type="ECO:0000259" key="7">
    <source>
        <dbReference type="PROSITE" id="PS50177"/>
    </source>
</evidence>
<dbReference type="SUPFAM" id="SSF52058">
    <property type="entry name" value="L domain-like"/>
    <property type="match status" value="1"/>
</dbReference>
<dbReference type="PANTHER" id="PTHR10662">
    <property type="entry name" value="NUCLEAR RNA EXPORT FACTOR"/>
    <property type="match status" value="1"/>
</dbReference>
<dbReference type="InterPro" id="IPR040736">
    <property type="entry name" value="Mex67_RRM"/>
</dbReference>